<feature type="compositionally biased region" description="Basic and acidic residues" evidence="1">
    <location>
        <begin position="37"/>
        <end position="46"/>
    </location>
</feature>
<dbReference type="Proteomes" id="UP000015106">
    <property type="component" value="Chromosome 7"/>
</dbReference>
<accession>A0A8R7QW17</accession>
<reference evidence="2" key="3">
    <citation type="submission" date="2022-06" db="UniProtKB">
        <authorList>
            <consortium name="EnsemblPlants"/>
        </authorList>
    </citation>
    <scope>IDENTIFICATION</scope>
</reference>
<evidence type="ECO:0000313" key="2">
    <source>
        <dbReference type="EnsemblPlants" id="TuG1812G0700000496.01.T01"/>
    </source>
</evidence>
<protein>
    <submittedName>
        <fullName evidence="2">Uncharacterized protein</fullName>
    </submittedName>
</protein>
<name>A0A8R7QW17_TRIUA</name>
<dbReference type="EnsemblPlants" id="TuG1812G0700000496.01.T01">
    <property type="protein sequence ID" value="TuG1812G0700000496.01.T01"/>
    <property type="gene ID" value="TuG1812G0700000496.01"/>
</dbReference>
<sequence>MRQAGTLDARQGGAALQGRQSLGHRVAGIVPPPPRLADAERREARSPRPCRRSAEPSSPGSSRRRSHAVHPEMDVALQMARVSAVGVGVIYGSIKIGILKGHYLLRCALLEKEDYALAVKEFEK</sequence>
<evidence type="ECO:0000313" key="3">
    <source>
        <dbReference type="Proteomes" id="UP000015106"/>
    </source>
</evidence>
<feature type="region of interest" description="Disordered" evidence="1">
    <location>
        <begin position="1"/>
        <end position="70"/>
    </location>
</feature>
<organism evidence="2 3">
    <name type="scientific">Triticum urartu</name>
    <name type="common">Red wild einkorn</name>
    <name type="synonym">Crithodium urartu</name>
    <dbReference type="NCBI Taxonomy" id="4572"/>
    <lineage>
        <taxon>Eukaryota</taxon>
        <taxon>Viridiplantae</taxon>
        <taxon>Streptophyta</taxon>
        <taxon>Embryophyta</taxon>
        <taxon>Tracheophyta</taxon>
        <taxon>Spermatophyta</taxon>
        <taxon>Magnoliopsida</taxon>
        <taxon>Liliopsida</taxon>
        <taxon>Poales</taxon>
        <taxon>Poaceae</taxon>
        <taxon>BOP clade</taxon>
        <taxon>Pooideae</taxon>
        <taxon>Triticodae</taxon>
        <taxon>Triticeae</taxon>
        <taxon>Triticinae</taxon>
        <taxon>Triticum</taxon>
    </lineage>
</organism>
<keyword evidence="3" id="KW-1185">Reference proteome</keyword>
<reference evidence="3" key="1">
    <citation type="journal article" date="2013" name="Nature">
        <title>Draft genome of the wheat A-genome progenitor Triticum urartu.</title>
        <authorList>
            <person name="Ling H.Q."/>
            <person name="Zhao S."/>
            <person name="Liu D."/>
            <person name="Wang J."/>
            <person name="Sun H."/>
            <person name="Zhang C."/>
            <person name="Fan H."/>
            <person name="Li D."/>
            <person name="Dong L."/>
            <person name="Tao Y."/>
            <person name="Gao C."/>
            <person name="Wu H."/>
            <person name="Li Y."/>
            <person name="Cui Y."/>
            <person name="Guo X."/>
            <person name="Zheng S."/>
            <person name="Wang B."/>
            <person name="Yu K."/>
            <person name="Liang Q."/>
            <person name="Yang W."/>
            <person name="Lou X."/>
            <person name="Chen J."/>
            <person name="Feng M."/>
            <person name="Jian J."/>
            <person name="Zhang X."/>
            <person name="Luo G."/>
            <person name="Jiang Y."/>
            <person name="Liu J."/>
            <person name="Wang Z."/>
            <person name="Sha Y."/>
            <person name="Zhang B."/>
            <person name="Wu H."/>
            <person name="Tang D."/>
            <person name="Shen Q."/>
            <person name="Xue P."/>
            <person name="Zou S."/>
            <person name="Wang X."/>
            <person name="Liu X."/>
            <person name="Wang F."/>
            <person name="Yang Y."/>
            <person name="An X."/>
            <person name="Dong Z."/>
            <person name="Zhang K."/>
            <person name="Zhang X."/>
            <person name="Luo M.C."/>
            <person name="Dvorak J."/>
            <person name="Tong Y."/>
            <person name="Wang J."/>
            <person name="Yang H."/>
            <person name="Li Z."/>
            <person name="Wang D."/>
            <person name="Zhang A."/>
            <person name="Wang J."/>
        </authorList>
    </citation>
    <scope>NUCLEOTIDE SEQUENCE</scope>
    <source>
        <strain evidence="3">cv. G1812</strain>
    </source>
</reference>
<proteinExistence type="predicted"/>
<dbReference type="AlphaFoldDB" id="A0A8R7QW17"/>
<reference evidence="2" key="2">
    <citation type="submission" date="2018-03" db="EMBL/GenBank/DDBJ databases">
        <title>The Triticum urartu genome reveals the dynamic nature of wheat genome evolution.</title>
        <authorList>
            <person name="Ling H."/>
            <person name="Ma B."/>
            <person name="Shi X."/>
            <person name="Liu H."/>
            <person name="Dong L."/>
            <person name="Sun H."/>
            <person name="Cao Y."/>
            <person name="Gao Q."/>
            <person name="Zheng S."/>
            <person name="Li Y."/>
            <person name="Yu Y."/>
            <person name="Du H."/>
            <person name="Qi M."/>
            <person name="Li Y."/>
            <person name="Yu H."/>
            <person name="Cui Y."/>
            <person name="Wang N."/>
            <person name="Chen C."/>
            <person name="Wu H."/>
            <person name="Zhao Y."/>
            <person name="Zhang J."/>
            <person name="Li Y."/>
            <person name="Zhou W."/>
            <person name="Zhang B."/>
            <person name="Hu W."/>
            <person name="Eijk M."/>
            <person name="Tang J."/>
            <person name="Witsenboer H."/>
            <person name="Zhao S."/>
            <person name="Li Z."/>
            <person name="Zhang A."/>
            <person name="Wang D."/>
            <person name="Liang C."/>
        </authorList>
    </citation>
    <scope>NUCLEOTIDE SEQUENCE [LARGE SCALE GENOMIC DNA]</scope>
    <source>
        <strain evidence="2">cv. G1812</strain>
    </source>
</reference>
<dbReference type="Gramene" id="TuG1812G0700000496.01.T01">
    <property type="protein sequence ID" value="TuG1812G0700000496.01.T01"/>
    <property type="gene ID" value="TuG1812G0700000496.01"/>
</dbReference>
<evidence type="ECO:0000256" key="1">
    <source>
        <dbReference type="SAM" id="MobiDB-lite"/>
    </source>
</evidence>